<dbReference type="EMBL" id="BPLQ01001058">
    <property type="protein sequence ID" value="GIX77925.1"/>
    <property type="molecule type" value="Genomic_DNA"/>
</dbReference>
<dbReference type="AlphaFoldDB" id="A0AAV4N101"/>
<evidence type="ECO:0000313" key="3">
    <source>
        <dbReference type="Proteomes" id="UP001054837"/>
    </source>
</evidence>
<dbReference type="Proteomes" id="UP001054837">
    <property type="component" value="Unassembled WGS sequence"/>
</dbReference>
<accession>A0AAV4N101</accession>
<feature type="compositionally biased region" description="Basic and acidic residues" evidence="1">
    <location>
        <begin position="40"/>
        <end position="61"/>
    </location>
</feature>
<evidence type="ECO:0000313" key="2">
    <source>
        <dbReference type="EMBL" id="GIX77925.1"/>
    </source>
</evidence>
<feature type="region of interest" description="Disordered" evidence="1">
    <location>
        <begin position="1"/>
        <end position="61"/>
    </location>
</feature>
<organism evidence="2 3">
    <name type="scientific">Caerostris darwini</name>
    <dbReference type="NCBI Taxonomy" id="1538125"/>
    <lineage>
        <taxon>Eukaryota</taxon>
        <taxon>Metazoa</taxon>
        <taxon>Ecdysozoa</taxon>
        <taxon>Arthropoda</taxon>
        <taxon>Chelicerata</taxon>
        <taxon>Arachnida</taxon>
        <taxon>Araneae</taxon>
        <taxon>Araneomorphae</taxon>
        <taxon>Entelegynae</taxon>
        <taxon>Araneoidea</taxon>
        <taxon>Araneidae</taxon>
        <taxon>Caerostris</taxon>
    </lineage>
</organism>
<reference evidence="2 3" key="1">
    <citation type="submission" date="2021-06" db="EMBL/GenBank/DDBJ databases">
        <title>Caerostris darwini draft genome.</title>
        <authorList>
            <person name="Kono N."/>
            <person name="Arakawa K."/>
        </authorList>
    </citation>
    <scope>NUCLEOTIDE SEQUENCE [LARGE SCALE GENOMIC DNA]</scope>
</reference>
<gene>
    <name evidence="2" type="ORF">CDAR_373401</name>
</gene>
<proteinExistence type="predicted"/>
<protein>
    <submittedName>
        <fullName evidence="2">Uncharacterized protein</fullName>
    </submittedName>
</protein>
<comment type="caution">
    <text evidence="2">The sequence shown here is derived from an EMBL/GenBank/DDBJ whole genome shotgun (WGS) entry which is preliminary data.</text>
</comment>
<name>A0AAV4N101_9ARAC</name>
<feature type="compositionally biased region" description="Polar residues" evidence="1">
    <location>
        <begin position="1"/>
        <end position="12"/>
    </location>
</feature>
<keyword evidence="3" id="KW-1185">Reference proteome</keyword>
<sequence>MSETKSARTLTSPKVPPTPFPSTSSYQQKRVRGSSLMAWGKKEETDWKKKKAVKEGRPSKDKQRLGLWNVPCGRYPFSPPLLLRFRLGFCWQNKPSSSGSVAPFPLFFSLVLLALLKERIGAPPF</sequence>
<evidence type="ECO:0000256" key="1">
    <source>
        <dbReference type="SAM" id="MobiDB-lite"/>
    </source>
</evidence>